<dbReference type="RefSeq" id="XP_033395196.1">
    <property type="nucleotide sequence ID" value="XM_033546331.1"/>
</dbReference>
<keyword evidence="1" id="KW-1133">Transmembrane helix</keyword>
<evidence type="ECO:0000256" key="2">
    <source>
        <dbReference type="SAM" id="SignalP"/>
    </source>
</evidence>
<name>A0A6A6B7Z5_9PEZI</name>
<keyword evidence="1" id="KW-0812">Transmembrane</keyword>
<protein>
    <recommendedName>
        <fullName evidence="5">Mid2 domain-containing protein</fullName>
    </recommendedName>
</protein>
<feature type="signal peptide" evidence="2">
    <location>
        <begin position="1"/>
        <end position="20"/>
    </location>
</feature>
<feature type="transmembrane region" description="Helical" evidence="1">
    <location>
        <begin position="182"/>
        <end position="204"/>
    </location>
</feature>
<dbReference type="GeneID" id="54303837"/>
<evidence type="ECO:0000313" key="3">
    <source>
        <dbReference type="EMBL" id="KAF2139483.1"/>
    </source>
</evidence>
<proteinExistence type="predicted"/>
<reference evidence="3" key="1">
    <citation type="journal article" date="2020" name="Stud. Mycol.">
        <title>101 Dothideomycetes genomes: a test case for predicting lifestyles and emergence of pathogens.</title>
        <authorList>
            <person name="Haridas S."/>
            <person name="Albert R."/>
            <person name="Binder M."/>
            <person name="Bloem J."/>
            <person name="Labutti K."/>
            <person name="Salamov A."/>
            <person name="Andreopoulos B."/>
            <person name="Baker S."/>
            <person name="Barry K."/>
            <person name="Bills G."/>
            <person name="Bluhm B."/>
            <person name="Cannon C."/>
            <person name="Castanera R."/>
            <person name="Culley D."/>
            <person name="Daum C."/>
            <person name="Ezra D."/>
            <person name="Gonzalez J."/>
            <person name="Henrissat B."/>
            <person name="Kuo A."/>
            <person name="Liang C."/>
            <person name="Lipzen A."/>
            <person name="Lutzoni F."/>
            <person name="Magnuson J."/>
            <person name="Mondo S."/>
            <person name="Nolan M."/>
            <person name="Ohm R."/>
            <person name="Pangilinan J."/>
            <person name="Park H.-J."/>
            <person name="Ramirez L."/>
            <person name="Alfaro M."/>
            <person name="Sun H."/>
            <person name="Tritt A."/>
            <person name="Yoshinaga Y."/>
            <person name="Zwiers L.-H."/>
            <person name="Turgeon B."/>
            <person name="Goodwin S."/>
            <person name="Spatafora J."/>
            <person name="Crous P."/>
            <person name="Grigoriev I."/>
        </authorList>
    </citation>
    <scope>NUCLEOTIDE SEQUENCE</scope>
    <source>
        <strain evidence="3">CBS 121167</strain>
    </source>
</reference>
<feature type="chain" id="PRO_5025637929" description="Mid2 domain-containing protein" evidence="2">
    <location>
        <begin position="21"/>
        <end position="263"/>
    </location>
</feature>
<keyword evidence="1" id="KW-0472">Membrane</keyword>
<dbReference type="Proteomes" id="UP000799438">
    <property type="component" value="Unassembled WGS sequence"/>
</dbReference>
<dbReference type="AlphaFoldDB" id="A0A6A6B7Z5"/>
<keyword evidence="4" id="KW-1185">Reference proteome</keyword>
<gene>
    <name evidence="3" type="ORF">K452DRAFT_360287</name>
</gene>
<evidence type="ECO:0008006" key="5">
    <source>
        <dbReference type="Google" id="ProtNLM"/>
    </source>
</evidence>
<evidence type="ECO:0000313" key="4">
    <source>
        <dbReference type="Proteomes" id="UP000799438"/>
    </source>
</evidence>
<dbReference type="OrthoDB" id="3943203at2759"/>
<keyword evidence="2" id="KW-0732">Signal</keyword>
<dbReference type="EMBL" id="ML995492">
    <property type="protein sequence ID" value="KAF2139483.1"/>
    <property type="molecule type" value="Genomic_DNA"/>
</dbReference>
<organism evidence="3 4">
    <name type="scientific">Aplosporella prunicola CBS 121167</name>
    <dbReference type="NCBI Taxonomy" id="1176127"/>
    <lineage>
        <taxon>Eukaryota</taxon>
        <taxon>Fungi</taxon>
        <taxon>Dikarya</taxon>
        <taxon>Ascomycota</taxon>
        <taxon>Pezizomycotina</taxon>
        <taxon>Dothideomycetes</taxon>
        <taxon>Dothideomycetes incertae sedis</taxon>
        <taxon>Botryosphaeriales</taxon>
        <taxon>Aplosporellaceae</taxon>
        <taxon>Aplosporella</taxon>
    </lineage>
</organism>
<evidence type="ECO:0000256" key="1">
    <source>
        <dbReference type="SAM" id="Phobius"/>
    </source>
</evidence>
<accession>A0A6A6B7Z5</accession>
<sequence>MASSMIPILLFLSAFHVLLCRSELSNTDFFLFPLRSDEVPIVHSGDIVNVTWLSQYDRINLYLGCADGQADSYEDQPGSGNIVLTVNSTWTSPCHWQLVKRGDEKHYFDSGQIDVTNAKATPAVTWIPSSLATPSCGVQTISASGQSTGASSPVAIATVTATSGCSNSTSNNDNSHEMGTGASIGVGIVAGVAAGALVGTLTLMMHRRLHKKRQEKASIPTGGVYYPAVAGAYYPQQYYPQQFNPQPYNPKYNIPELHSQPVQ</sequence>